<dbReference type="SFLD" id="SFLDG01136">
    <property type="entry name" value="C1.6:_Phosphoserine_Phosphatas"/>
    <property type="match status" value="1"/>
</dbReference>
<keyword evidence="7 11" id="KW-0479">Metal-binding</keyword>
<organism evidence="12 13">
    <name type="scientific">Kordiimonas lacus</name>
    <dbReference type="NCBI Taxonomy" id="637679"/>
    <lineage>
        <taxon>Bacteria</taxon>
        <taxon>Pseudomonadati</taxon>
        <taxon>Pseudomonadota</taxon>
        <taxon>Alphaproteobacteria</taxon>
        <taxon>Kordiimonadales</taxon>
        <taxon>Kordiimonadaceae</taxon>
        <taxon>Kordiimonas</taxon>
    </lineage>
</organism>
<dbReference type="GO" id="GO:0019143">
    <property type="term" value="F:3-deoxy-manno-octulosonate-8-phosphatase activity"/>
    <property type="evidence" value="ECO:0007669"/>
    <property type="project" value="UniProtKB-EC"/>
</dbReference>
<dbReference type="AlphaFoldDB" id="A0A1G7F9J0"/>
<dbReference type="EC" id="3.1.3.45" evidence="5"/>
<dbReference type="FunFam" id="3.40.50.1000:FF:000029">
    <property type="entry name" value="3-deoxy-D-manno-octulosonate 8-phosphate phosphatase KdsC"/>
    <property type="match status" value="1"/>
</dbReference>
<keyword evidence="13" id="KW-1185">Reference proteome</keyword>
<evidence type="ECO:0000256" key="8">
    <source>
        <dbReference type="ARBA" id="ARBA00022801"/>
    </source>
</evidence>
<evidence type="ECO:0000256" key="4">
    <source>
        <dbReference type="ARBA" id="ARBA00011881"/>
    </source>
</evidence>
<dbReference type="CDD" id="cd01630">
    <property type="entry name" value="HAD_KDO-like"/>
    <property type="match status" value="1"/>
</dbReference>
<dbReference type="Gene3D" id="3.40.50.1000">
    <property type="entry name" value="HAD superfamily/HAD-like"/>
    <property type="match status" value="1"/>
</dbReference>
<keyword evidence="9 11" id="KW-0460">Magnesium</keyword>
<reference evidence="12 13" key="1">
    <citation type="submission" date="2016-10" db="EMBL/GenBank/DDBJ databases">
        <authorList>
            <person name="de Groot N.N."/>
        </authorList>
    </citation>
    <scope>NUCLEOTIDE SEQUENCE [LARGE SCALE GENOMIC DNA]</scope>
    <source>
        <strain evidence="12 13">CGMCC 1.9109</strain>
    </source>
</reference>
<feature type="binding site" evidence="11">
    <location>
        <position position="9"/>
    </location>
    <ligand>
        <name>Mg(2+)</name>
        <dbReference type="ChEBI" id="CHEBI:18420"/>
    </ligand>
</feature>
<proteinExistence type="inferred from homology"/>
<dbReference type="SUPFAM" id="SSF56784">
    <property type="entry name" value="HAD-like"/>
    <property type="match status" value="1"/>
</dbReference>
<evidence type="ECO:0000256" key="9">
    <source>
        <dbReference type="ARBA" id="ARBA00022842"/>
    </source>
</evidence>
<evidence type="ECO:0000256" key="7">
    <source>
        <dbReference type="ARBA" id="ARBA00022723"/>
    </source>
</evidence>
<comment type="subunit">
    <text evidence="4">Homotetramer.</text>
</comment>
<dbReference type="EMBL" id="FNAK01000009">
    <property type="protein sequence ID" value="SDE72608.1"/>
    <property type="molecule type" value="Genomic_DNA"/>
</dbReference>
<dbReference type="InterPro" id="IPR006549">
    <property type="entry name" value="HAD-SF_hydro_IIIA"/>
</dbReference>
<sequence>MDIRLLVLDVDGVLTDGTIFYSAEGEELKAFNVQDGLGIKLLMRSGFDVAVISGRGSAPLERRLDDLGIFHRRFKCKDKVAALKDICDEVGCNFSQVAFMGDDLIDLKVMRSVRFAVAPPNAVPEVLETAHHVTDRRGGYGAVRELCDYLAALNGIRFADYYVMPEED</sequence>
<dbReference type="RefSeq" id="WP_068303749.1">
    <property type="nucleotide sequence ID" value="NZ_FNAK01000009.1"/>
</dbReference>
<dbReference type="InterPro" id="IPR050793">
    <property type="entry name" value="CMP-NeuNAc_synthase"/>
</dbReference>
<evidence type="ECO:0000256" key="11">
    <source>
        <dbReference type="PIRSR" id="PIRSR006118-2"/>
    </source>
</evidence>
<dbReference type="SFLD" id="SFLDS00003">
    <property type="entry name" value="Haloacid_Dehalogenase"/>
    <property type="match status" value="1"/>
</dbReference>
<dbReference type="Proteomes" id="UP000183685">
    <property type="component" value="Unassembled WGS sequence"/>
</dbReference>
<evidence type="ECO:0000313" key="12">
    <source>
        <dbReference type="EMBL" id="SDE72608.1"/>
    </source>
</evidence>
<evidence type="ECO:0000313" key="13">
    <source>
        <dbReference type="Proteomes" id="UP000183685"/>
    </source>
</evidence>
<accession>A0A1G7F9J0</accession>
<feature type="binding site" evidence="11">
    <location>
        <position position="11"/>
    </location>
    <ligand>
        <name>substrate</name>
    </ligand>
</feature>
<comment type="catalytic activity">
    <reaction evidence="1">
        <text>3-deoxy-alpha-D-manno-2-octulosonate-8-phosphate + H2O = 3-deoxy-alpha-D-manno-oct-2-ulosonate + phosphate</text>
        <dbReference type="Rhea" id="RHEA:11500"/>
        <dbReference type="ChEBI" id="CHEBI:15377"/>
        <dbReference type="ChEBI" id="CHEBI:43474"/>
        <dbReference type="ChEBI" id="CHEBI:85985"/>
        <dbReference type="ChEBI" id="CHEBI:85986"/>
        <dbReference type="EC" id="3.1.3.45"/>
    </reaction>
</comment>
<protein>
    <recommendedName>
        <fullName evidence="6">3-deoxy-D-manno-octulosonate 8-phosphate phosphatase KdsC</fullName>
        <ecNumber evidence="5">3.1.3.45</ecNumber>
    </recommendedName>
    <alternativeName>
        <fullName evidence="10">KDO 8-P phosphatase</fullName>
    </alternativeName>
</protein>
<evidence type="ECO:0000256" key="6">
    <source>
        <dbReference type="ARBA" id="ARBA00020092"/>
    </source>
</evidence>
<dbReference type="STRING" id="637679.GCA_001550055_01655"/>
<dbReference type="GO" id="GO:0008781">
    <property type="term" value="F:N-acylneuraminate cytidylyltransferase activity"/>
    <property type="evidence" value="ECO:0007669"/>
    <property type="project" value="TreeGrafter"/>
</dbReference>
<comment type="cofactor">
    <cofactor evidence="2 11">
        <name>Mg(2+)</name>
        <dbReference type="ChEBI" id="CHEBI:18420"/>
    </cofactor>
</comment>
<gene>
    <name evidence="12" type="ORF">SAMN04488071_3683</name>
</gene>
<dbReference type="OrthoDB" id="9805604at2"/>
<dbReference type="GO" id="GO:0046872">
    <property type="term" value="F:metal ion binding"/>
    <property type="evidence" value="ECO:0007669"/>
    <property type="project" value="UniProtKB-KW"/>
</dbReference>
<feature type="binding site" evidence="11">
    <location>
        <position position="102"/>
    </location>
    <ligand>
        <name>Mg(2+)</name>
        <dbReference type="ChEBI" id="CHEBI:18420"/>
    </ligand>
</feature>
<dbReference type="SFLD" id="SFLDG01138">
    <property type="entry name" value="C1.6.2:_Deoxy-d-mannose-octulo"/>
    <property type="match status" value="1"/>
</dbReference>
<dbReference type="Pfam" id="PF08282">
    <property type="entry name" value="Hydrolase_3"/>
    <property type="match status" value="1"/>
</dbReference>
<evidence type="ECO:0000256" key="5">
    <source>
        <dbReference type="ARBA" id="ARBA00013066"/>
    </source>
</evidence>
<evidence type="ECO:0000256" key="2">
    <source>
        <dbReference type="ARBA" id="ARBA00001946"/>
    </source>
</evidence>
<dbReference type="PIRSF" id="PIRSF006118">
    <property type="entry name" value="KDO8-P_Ptase"/>
    <property type="match status" value="1"/>
</dbReference>
<dbReference type="PANTHER" id="PTHR21485">
    <property type="entry name" value="HAD SUPERFAMILY MEMBERS CMAS AND KDSC"/>
    <property type="match status" value="1"/>
</dbReference>
<dbReference type="NCBIfam" id="TIGR01670">
    <property type="entry name" value="KdsC-phosphatas"/>
    <property type="match status" value="1"/>
</dbReference>
<dbReference type="PANTHER" id="PTHR21485:SF3">
    <property type="entry name" value="N-ACYLNEURAMINATE CYTIDYLYLTRANSFERASE"/>
    <property type="match status" value="1"/>
</dbReference>
<evidence type="ECO:0000256" key="10">
    <source>
        <dbReference type="ARBA" id="ARBA00031051"/>
    </source>
</evidence>
<evidence type="ECO:0000256" key="3">
    <source>
        <dbReference type="ARBA" id="ARBA00005893"/>
    </source>
</evidence>
<dbReference type="InterPro" id="IPR010023">
    <property type="entry name" value="KdsC_fam"/>
</dbReference>
<dbReference type="NCBIfam" id="TIGR01662">
    <property type="entry name" value="HAD-SF-IIIA"/>
    <property type="match status" value="1"/>
</dbReference>
<dbReference type="InterPro" id="IPR023214">
    <property type="entry name" value="HAD_sf"/>
</dbReference>
<evidence type="ECO:0000256" key="1">
    <source>
        <dbReference type="ARBA" id="ARBA00000898"/>
    </source>
</evidence>
<dbReference type="InterPro" id="IPR036412">
    <property type="entry name" value="HAD-like_sf"/>
</dbReference>
<keyword evidence="8" id="KW-0378">Hydrolase</keyword>
<name>A0A1G7F9J0_9PROT</name>
<comment type="similarity">
    <text evidence="3">Belongs to the KdsC family.</text>
</comment>